<gene>
    <name evidence="2" type="ORF">SDC9_194904</name>
</gene>
<reference evidence="2" key="1">
    <citation type="submission" date="2019-08" db="EMBL/GenBank/DDBJ databases">
        <authorList>
            <person name="Kucharzyk K."/>
            <person name="Murdoch R.W."/>
            <person name="Higgins S."/>
            <person name="Loffler F."/>
        </authorList>
    </citation>
    <scope>NUCLEOTIDE SEQUENCE</scope>
</reference>
<sequence length="85" mass="9739">MEDEFAAYMDASALLDGCGISRERLSREKAKAYQDIADINGEIRAVRKEISLCQAIRERTPRMEKDIASSIPKEREVTKEHGKRR</sequence>
<feature type="region of interest" description="Disordered" evidence="1">
    <location>
        <begin position="63"/>
        <end position="85"/>
    </location>
</feature>
<evidence type="ECO:0000256" key="1">
    <source>
        <dbReference type="SAM" id="MobiDB-lite"/>
    </source>
</evidence>
<dbReference type="EMBL" id="VSSQ01108699">
    <property type="protein sequence ID" value="MPN47302.1"/>
    <property type="molecule type" value="Genomic_DNA"/>
</dbReference>
<comment type="caution">
    <text evidence="2">The sequence shown here is derived from an EMBL/GenBank/DDBJ whole genome shotgun (WGS) entry which is preliminary data.</text>
</comment>
<proteinExistence type="predicted"/>
<organism evidence="2">
    <name type="scientific">bioreactor metagenome</name>
    <dbReference type="NCBI Taxonomy" id="1076179"/>
    <lineage>
        <taxon>unclassified sequences</taxon>
        <taxon>metagenomes</taxon>
        <taxon>ecological metagenomes</taxon>
    </lineage>
</organism>
<dbReference type="AlphaFoldDB" id="A0A645I918"/>
<evidence type="ECO:0000313" key="2">
    <source>
        <dbReference type="EMBL" id="MPN47302.1"/>
    </source>
</evidence>
<name>A0A645I918_9ZZZZ</name>
<protein>
    <submittedName>
        <fullName evidence="2">Uncharacterized protein</fullName>
    </submittedName>
</protein>
<accession>A0A645I918</accession>